<protein>
    <recommendedName>
        <fullName evidence="1">Trimeric autotransporter adhesin YadA-like stalk domain-containing protein</fullName>
    </recommendedName>
</protein>
<accession>A0A649VKW3</accession>
<dbReference type="SUPFAM" id="SSF101967">
    <property type="entry name" value="Adhesin YadA, collagen-binding domain"/>
    <property type="match status" value="1"/>
</dbReference>
<organism evidence="2 3">
    <name type="scientific">Gordonia phage Chidiebere</name>
    <dbReference type="NCBI Taxonomy" id="2656530"/>
    <lineage>
        <taxon>Viruses</taxon>
        <taxon>Duplodnaviria</taxon>
        <taxon>Heunggongvirae</taxon>
        <taxon>Uroviricota</taxon>
        <taxon>Caudoviricetes</taxon>
        <taxon>Chidieberevirus</taxon>
        <taxon>Chidieberevirus chidiebere</taxon>
    </lineage>
</organism>
<feature type="domain" description="Trimeric autotransporter adhesin YadA-like stalk" evidence="1">
    <location>
        <begin position="118"/>
        <end position="148"/>
    </location>
</feature>
<dbReference type="InterPro" id="IPR011049">
    <property type="entry name" value="Serralysin-like_metalloprot_C"/>
</dbReference>
<evidence type="ECO:0000259" key="1">
    <source>
        <dbReference type="Pfam" id="PF05662"/>
    </source>
</evidence>
<dbReference type="KEGG" id="vg:77951961"/>
<dbReference type="GeneID" id="77951961"/>
<dbReference type="RefSeq" id="YP_010675639.1">
    <property type="nucleotide sequence ID" value="NC_071005.1"/>
</dbReference>
<dbReference type="EMBL" id="MN586022">
    <property type="protein sequence ID" value="QGJ93007.1"/>
    <property type="molecule type" value="Genomic_DNA"/>
</dbReference>
<dbReference type="Pfam" id="PF05662">
    <property type="entry name" value="YadA_stalk"/>
    <property type="match status" value="1"/>
</dbReference>
<dbReference type="Proteomes" id="UP000423645">
    <property type="component" value="Segment"/>
</dbReference>
<dbReference type="GO" id="GO:0019867">
    <property type="term" value="C:outer membrane"/>
    <property type="evidence" value="ECO:0007669"/>
    <property type="project" value="InterPro"/>
</dbReference>
<keyword evidence="3" id="KW-1185">Reference proteome</keyword>
<gene>
    <name evidence="2" type="primary">121</name>
    <name evidence="2" type="ORF">PBI_CHIDIEBERE_121</name>
</gene>
<proteinExistence type="predicted"/>
<sequence>MGAIRYGTRINLQHNQILNAIIHHKTGLDETPTAALRGAIRFNTGDGRLYICDGTAWNLKATNSDALQGLSPAQLRDRSTHTGQQPASTISDLRTVVGGYPLNEHAAPTAAVAMGSQKITGLADGTASTDAVNKSQLDAIAAMAANGIAIKQPVLAVATGNISLTTITTIDGVTIPTNGRFLLAGQTDATQNGIYIKNASNAAVRATDADAAGELAPGTQVFVTGGTVNADTAWAIVSDATITPGTDAQTWTKVPGQTGSSYTWGNGLLNTSNTISVKPGIGITVSDGSVNVDTSVVVRKNAQAVPSGQGTVVTISHGLNTADILAVQVRDTSGAANTGDLVECGATVTGVNTIQLEFDIAPTTNQYRVAVAG</sequence>
<dbReference type="Gene3D" id="2.150.10.10">
    <property type="entry name" value="Serralysin-like metalloprotease, C-terminal"/>
    <property type="match status" value="1"/>
</dbReference>
<name>A0A649VKW3_9CAUD</name>
<dbReference type="InterPro" id="IPR008635">
    <property type="entry name" value="Coiled_stalk_dom"/>
</dbReference>
<evidence type="ECO:0000313" key="2">
    <source>
        <dbReference type="EMBL" id="QGJ93007.1"/>
    </source>
</evidence>
<evidence type="ECO:0000313" key="3">
    <source>
        <dbReference type="Proteomes" id="UP000423645"/>
    </source>
</evidence>
<reference evidence="2 3" key="1">
    <citation type="submission" date="2019-10" db="EMBL/GenBank/DDBJ databases">
        <authorList>
            <person name="Zack K.M."/>
            <person name="Garlena R.A."/>
            <person name="Russell D.A."/>
            <person name="Pope W.H."/>
            <person name="Jacobs-Sera D."/>
            <person name="Hatfull G.F."/>
        </authorList>
    </citation>
    <scope>NUCLEOTIDE SEQUENCE [LARGE SCALE GENOMIC DNA]</scope>
</reference>